<dbReference type="PROSITE" id="PS00108">
    <property type="entry name" value="PROTEIN_KINASE_ST"/>
    <property type="match status" value="1"/>
</dbReference>
<reference evidence="10" key="1">
    <citation type="submission" date="2018-06" db="EMBL/GenBank/DDBJ databases">
        <authorList>
            <person name="Guldener U."/>
        </authorList>
    </citation>
    <scope>NUCLEOTIDE SEQUENCE [LARGE SCALE GENOMIC DNA]</scope>
    <source>
        <strain evidence="10">UTAD17</strain>
    </source>
</reference>
<keyword evidence="5 6" id="KW-0067">ATP-binding</keyword>
<dbReference type="VEuPathDB" id="FungiDB:SCODWIG_02755"/>
<dbReference type="SUPFAM" id="SSF56112">
    <property type="entry name" value="Protein kinase-like (PK-like)"/>
    <property type="match status" value="1"/>
</dbReference>
<dbReference type="Gene3D" id="3.30.200.20">
    <property type="entry name" value="Phosphorylase Kinase, domain 1"/>
    <property type="match status" value="1"/>
</dbReference>
<evidence type="ECO:0000259" key="8">
    <source>
        <dbReference type="PROSITE" id="PS50011"/>
    </source>
</evidence>
<keyword evidence="10" id="KW-1185">Reference proteome</keyword>
<dbReference type="InterPro" id="IPR017441">
    <property type="entry name" value="Protein_kinase_ATP_BS"/>
</dbReference>
<dbReference type="InterPro" id="IPR011009">
    <property type="entry name" value="Kinase-like_dom_sf"/>
</dbReference>
<feature type="region of interest" description="Disordered" evidence="7">
    <location>
        <begin position="1"/>
        <end position="68"/>
    </location>
</feature>
<evidence type="ECO:0000256" key="5">
    <source>
        <dbReference type="ARBA" id="ARBA00022840"/>
    </source>
</evidence>
<gene>
    <name evidence="9" type="ORF">SCODWIG_02755</name>
</gene>
<dbReference type="GO" id="GO:0005737">
    <property type="term" value="C:cytoplasm"/>
    <property type="evidence" value="ECO:0007669"/>
    <property type="project" value="TreeGrafter"/>
</dbReference>
<evidence type="ECO:0000256" key="7">
    <source>
        <dbReference type="SAM" id="MobiDB-lite"/>
    </source>
</evidence>
<feature type="domain" description="Protein kinase" evidence="8">
    <location>
        <begin position="426"/>
        <end position="703"/>
    </location>
</feature>
<accession>A0A376B8Z3</accession>
<evidence type="ECO:0000256" key="3">
    <source>
        <dbReference type="ARBA" id="ARBA00022741"/>
    </source>
</evidence>
<evidence type="ECO:0000256" key="2">
    <source>
        <dbReference type="ARBA" id="ARBA00022679"/>
    </source>
</evidence>
<dbReference type="Gene3D" id="1.10.510.10">
    <property type="entry name" value="Transferase(Phosphotransferase) domain 1"/>
    <property type="match status" value="1"/>
</dbReference>
<dbReference type="GO" id="GO:0005634">
    <property type="term" value="C:nucleus"/>
    <property type="evidence" value="ECO:0007669"/>
    <property type="project" value="TreeGrafter"/>
</dbReference>
<dbReference type="PROSITE" id="PS50011">
    <property type="entry name" value="PROTEIN_KINASE_DOM"/>
    <property type="match status" value="1"/>
</dbReference>
<keyword evidence="3 6" id="KW-0547">Nucleotide-binding</keyword>
<sequence length="703" mass="78788">MKNTNIDNITNNNHRQQQQHTFRNPWDYSNNSSNVFTNNINNTTTTINEEEEEGEEEEKEKEQENQDLQLQQMQATDIDTDDDTKYGHRRKSSLIVPPTRAAGPDPYLYQNNYLGNGSNIQFVSSGPYSVAGATSVAGFASGNNLNNTNANIDSYNTSQNPFNNFNFQSSDINNVNNNGLNFHFNFTTNPVQNFRRQSVAGTYLPPQQHPSQSGVAADATNASLNINNNNNNNNNNRNYQSLRRFSIQQQQQQGFLVPPPSTAPTNLLAPPYKQLLKDSTNTVLPTSSSSISPTLATPATLIIPTLKPVSDLCPHINTTPLYRRASLHSKTVSPLNALTTSLTTTYSLCSSDFRYQTSKNPRRVLTKPSDPINAQTPWDNCNSDYILYVNDLLGDGSTNVPTSSIDQNIYNTSRSMSGKKLASRKYLVLDILGQGTFGQVVKCQNLLTKEIVAIKIIRSRPEYLNPSFMECKILEILHNKCRGSTNNFLQMKDSFMDKGHLCLVFELLGNNLYELLKQNKYHGLSLQLITIFTKQILESLVILKDNKIIHCDLKPENILLISSDKPDLKIIDFGSACEETQTVYTYIQSRFYRAPEVLLGLPYSTGIDMWSVGCIVAELYLGIPIFPGCSELNQITRIVEARGYPPKWMLDRGKNTLKFFKINPNYVPNALNSNNNTTTTTTDRKSTRLNSSHTVVSRMPSSA</sequence>
<evidence type="ECO:0000256" key="4">
    <source>
        <dbReference type="ARBA" id="ARBA00022777"/>
    </source>
</evidence>
<feature type="compositionally biased region" description="Low complexity" evidence="7">
    <location>
        <begin position="37"/>
        <end position="47"/>
    </location>
</feature>
<protein>
    <recommendedName>
        <fullName evidence="8">Protein kinase domain-containing protein</fullName>
    </recommendedName>
</protein>
<feature type="region of interest" description="Disordered" evidence="7">
    <location>
        <begin position="671"/>
        <end position="703"/>
    </location>
</feature>
<evidence type="ECO:0000256" key="6">
    <source>
        <dbReference type="PROSITE-ProRule" id="PRU10141"/>
    </source>
</evidence>
<dbReference type="InterPro" id="IPR008271">
    <property type="entry name" value="Ser/Thr_kinase_AS"/>
</dbReference>
<evidence type="ECO:0000313" key="9">
    <source>
        <dbReference type="EMBL" id="SSD60994.1"/>
    </source>
</evidence>
<dbReference type="InterPro" id="IPR050494">
    <property type="entry name" value="Ser_Thr_dual-spec_kinase"/>
</dbReference>
<dbReference type="SMART" id="SM00220">
    <property type="entry name" value="S_TKc"/>
    <property type="match status" value="1"/>
</dbReference>
<keyword evidence="4" id="KW-0418">Kinase</keyword>
<feature type="compositionally biased region" description="Low complexity" evidence="7">
    <location>
        <begin position="1"/>
        <end position="24"/>
    </location>
</feature>
<dbReference type="GO" id="GO:0004674">
    <property type="term" value="F:protein serine/threonine kinase activity"/>
    <property type="evidence" value="ECO:0007669"/>
    <property type="project" value="UniProtKB-KW"/>
</dbReference>
<dbReference type="Proteomes" id="UP000262825">
    <property type="component" value="Unassembled WGS sequence"/>
</dbReference>
<dbReference type="PANTHER" id="PTHR24058:SF17">
    <property type="entry name" value="HOMEODOMAIN INTERACTING PROTEIN KINASE, ISOFORM D"/>
    <property type="match status" value="1"/>
</dbReference>
<keyword evidence="1" id="KW-0723">Serine/threonine-protein kinase</keyword>
<evidence type="ECO:0000313" key="10">
    <source>
        <dbReference type="Proteomes" id="UP000262825"/>
    </source>
</evidence>
<dbReference type="GO" id="GO:0004713">
    <property type="term" value="F:protein tyrosine kinase activity"/>
    <property type="evidence" value="ECO:0007669"/>
    <property type="project" value="TreeGrafter"/>
</dbReference>
<feature type="compositionally biased region" description="Polar residues" evidence="7">
    <location>
        <begin position="27"/>
        <end position="36"/>
    </location>
</feature>
<keyword evidence="2" id="KW-0808">Transferase</keyword>
<dbReference type="GO" id="GO:0005524">
    <property type="term" value="F:ATP binding"/>
    <property type="evidence" value="ECO:0007669"/>
    <property type="project" value="UniProtKB-UniRule"/>
</dbReference>
<organism evidence="9 10">
    <name type="scientific">Saccharomycodes ludwigii</name>
    <dbReference type="NCBI Taxonomy" id="36035"/>
    <lineage>
        <taxon>Eukaryota</taxon>
        <taxon>Fungi</taxon>
        <taxon>Dikarya</taxon>
        <taxon>Ascomycota</taxon>
        <taxon>Saccharomycotina</taxon>
        <taxon>Saccharomycetes</taxon>
        <taxon>Saccharomycodales</taxon>
        <taxon>Saccharomycodaceae</taxon>
        <taxon>Saccharomycodes</taxon>
    </lineage>
</organism>
<dbReference type="InterPro" id="IPR000719">
    <property type="entry name" value="Prot_kinase_dom"/>
</dbReference>
<dbReference type="PROSITE" id="PS00107">
    <property type="entry name" value="PROTEIN_KINASE_ATP"/>
    <property type="match status" value="1"/>
</dbReference>
<dbReference type="AlphaFoldDB" id="A0A376B8Z3"/>
<feature type="compositionally biased region" description="Polar residues" evidence="7">
    <location>
        <begin position="688"/>
        <end position="703"/>
    </location>
</feature>
<dbReference type="Pfam" id="PF00069">
    <property type="entry name" value="Pkinase"/>
    <property type="match status" value="1"/>
</dbReference>
<dbReference type="PANTHER" id="PTHR24058">
    <property type="entry name" value="DUAL SPECIFICITY PROTEIN KINASE"/>
    <property type="match status" value="1"/>
</dbReference>
<dbReference type="EMBL" id="UFAJ01000527">
    <property type="protein sequence ID" value="SSD60994.1"/>
    <property type="molecule type" value="Genomic_DNA"/>
</dbReference>
<evidence type="ECO:0000256" key="1">
    <source>
        <dbReference type="ARBA" id="ARBA00022527"/>
    </source>
</evidence>
<proteinExistence type="predicted"/>
<name>A0A376B8Z3_9ASCO</name>
<feature type="binding site" evidence="6">
    <location>
        <position position="455"/>
    </location>
    <ligand>
        <name>ATP</name>
        <dbReference type="ChEBI" id="CHEBI:30616"/>
    </ligand>
</feature>
<feature type="compositionally biased region" description="Acidic residues" evidence="7">
    <location>
        <begin position="48"/>
        <end position="59"/>
    </location>
</feature>